<feature type="compositionally biased region" description="Polar residues" evidence="1">
    <location>
        <begin position="175"/>
        <end position="184"/>
    </location>
</feature>
<dbReference type="Proteomes" id="UP000823941">
    <property type="component" value="Chromosome 25"/>
</dbReference>
<feature type="region of interest" description="Disordered" evidence="1">
    <location>
        <begin position="1"/>
        <end position="250"/>
    </location>
</feature>
<proteinExistence type="predicted"/>
<feature type="compositionally biased region" description="Basic residues" evidence="1">
    <location>
        <begin position="322"/>
        <end position="336"/>
    </location>
</feature>
<feature type="compositionally biased region" description="Polar residues" evidence="1">
    <location>
        <begin position="89"/>
        <end position="105"/>
    </location>
</feature>
<evidence type="ECO:0000313" key="3">
    <source>
        <dbReference type="Proteomes" id="UP000823941"/>
    </source>
</evidence>
<accession>A0ABQ7PZM1</accession>
<feature type="compositionally biased region" description="Polar residues" evidence="1">
    <location>
        <begin position="238"/>
        <end position="250"/>
    </location>
</feature>
<evidence type="ECO:0000313" key="2">
    <source>
        <dbReference type="EMBL" id="KAG7298143.1"/>
    </source>
</evidence>
<feature type="region of interest" description="Disordered" evidence="1">
    <location>
        <begin position="796"/>
        <end position="845"/>
    </location>
</feature>
<reference evidence="2 3" key="1">
    <citation type="submission" date="2021-06" db="EMBL/GenBank/DDBJ databases">
        <title>A haploid diamondback moth (Plutella xylostella L.) genome assembly resolves 31 chromosomes and identifies a diamide resistance mutation.</title>
        <authorList>
            <person name="Ward C.M."/>
            <person name="Perry K.D."/>
            <person name="Baker G."/>
            <person name="Powis K."/>
            <person name="Heckel D.G."/>
            <person name="Baxter S.W."/>
        </authorList>
    </citation>
    <scope>NUCLEOTIDE SEQUENCE [LARGE SCALE GENOMIC DNA]</scope>
    <source>
        <strain evidence="2 3">LV</strain>
        <tissue evidence="2">Single pupa</tissue>
    </source>
</reference>
<feature type="compositionally biased region" description="Basic residues" evidence="1">
    <location>
        <begin position="826"/>
        <end position="840"/>
    </location>
</feature>
<sequence>MPPKTRLRKDLKENNIKTNHKTKSKTDNTAKVKRKPLADKTNSASDENVSLDVSKNTKMPTKQTTKTLSENQTRPRRDRKLPTRFIETGNKQHSNQSLEKTNEAISPTKADKSNVTRKSNNNLKKSPFKSPQEVGDTSILDKRPKRVHRLPSRFEDHSVSPSKFIPVTPCFASTPIAQKQSEQVTKVDAKSASSAQNGTVDKKESPISRRPKSRTVTKTALDSDGNNNAKQEKLLRTRQVNNKKTSPVKTLQKQVKRLINTRQEINKKKSPLKSPLKQEKRLINKSYSFRILEEKVQSPKKAQDKLAVYEFTFDPAEEPPPQKKKKKRVVRKRAPPKPKVTVVKNNYEANISKTLQGLKQAVSKTPVVTQQIESTSTSHAVDQVPPPSTNTETELVNDNMATDVHDQINYSPVASPASTRPQVKISAINETRDLLYNRARSTMHPENVPKDPLNYLLEELSFCDEPIASSSMNTSVRHPLASPWRAEFNNLPLKWRDNTYTKPNMTPAVECSFINSFNSQKKHVYTNIVPETAEELPDIVTNDNTTNWKQTSILSFIKEVVEKSEQKKLKAQNKATHKKTATPNKSGSSSNDNISNENNLFCDNVNTSENVNEEDQEVTKKTPSKRKIETPVSEIPAKSPRVELNNTENFFGFDEIEDQENISPQKSKNEKVRSLRSRSRAVLKEINTVTGPSRAKIPLAAKSKLAPNSDVMNKLFDNMMSATDAPELAEEAAAENENVKEVSSVTDPSWRESMEQNPEENSVHLFEDIDVVHHLKPTRKSYGNCKKVTFMQKTVNADTHLDNSSEDNENEDEDSNDLPFEMPTVKTKKAAPKKKKGPKLTKKEEDEVEAWAAAFNSMCEDVDQFPLLLE</sequence>
<feature type="compositionally biased region" description="Polar residues" evidence="1">
    <location>
        <begin position="216"/>
        <end position="229"/>
    </location>
</feature>
<feature type="region of interest" description="Disordered" evidence="1">
    <location>
        <begin position="315"/>
        <end position="337"/>
    </location>
</feature>
<feature type="compositionally biased region" description="Acidic residues" evidence="1">
    <location>
        <begin position="804"/>
        <end position="816"/>
    </location>
</feature>
<name>A0ABQ7PZM1_PLUXY</name>
<feature type="compositionally biased region" description="Polar residues" evidence="1">
    <location>
        <begin position="40"/>
        <end position="72"/>
    </location>
</feature>
<feature type="region of interest" description="Disordered" evidence="1">
    <location>
        <begin position="733"/>
        <end position="752"/>
    </location>
</feature>
<feature type="compositionally biased region" description="Basic residues" evidence="1">
    <location>
        <begin position="569"/>
        <end position="580"/>
    </location>
</feature>
<dbReference type="EMBL" id="JAHIBW010000025">
    <property type="protein sequence ID" value="KAG7298143.1"/>
    <property type="molecule type" value="Genomic_DNA"/>
</dbReference>
<keyword evidence="3" id="KW-1185">Reference proteome</keyword>
<comment type="caution">
    <text evidence="2">The sequence shown here is derived from an EMBL/GenBank/DDBJ whole genome shotgun (WGS) entry which is preliminary data.</text>
</comment>
<gene>
    <name evidence="2" type="ORF">JYU34_018921</name>
</gene>
<feature type="compositionally biased region" description="Low complexity" evidence="1">
    <location>
        <begin position="584"/>
        <end position="599"/>
    </location>
</feature>
<feature type="region of interest" description="Disordered" evidence="1">
    <location>
        <begin position="568"/>
        <end position="631"/>
    </location>
</feature>
<evidence type="ECO:0000256" key="1">
    <source>
        <dbReference type="SAM" id="MobiDB-lite"/>
    </source>
</evidence>
<protein>
    <submittedName>
        <fullName evidence="2">Uncharacterized protein</fullName>
    </submittedName>
</protein>
<organism evidence="2 3">
    <name type="scientific">Plutella xylostella</name>
    <name type="common">Diamondback moth</name>
    <name type="synonym">Plutella maculipennis</name>
    <dbReference type="NCBI Taxonomy" id="51655"/>
    <lineage>
        <taxon>Eukaryota</taxon>
        <taxon>Metazoa</taxon>
        <taxon>Ecdysozoa</taxon>
        <taxon>Arthropoda</taxon>
        <taxon>Hexapoda</taxon>
        <taxon>Insecta</taxon>
        <taxon>Pterygota</taxon>
        <taxon>Neoptera</taxon>
        <taxon>Endopterygota</taxon>
        <taxon>Lepidoptera</taxon>
        <taxon>Glossata</taxon>
        <taxon>Ditrysia</taxon>
        <taxon>Yponomeutoidea</taxon>
        <taxon>Plutellidae</taxon>
        <taxon>Plutella</taxon>
    </lineage>
</organism>